<protein>
    <submittedName>
        <fullName evidence="2">Uncharacterized protein</fullName>
    </submittedName>
</protein>
<dbReference type="InterPro" id="IPR011480">
    <property type="entry name" value="DUF1589"/>
</dbReference>
<evidence type="ECO:0000313" key="3">
    <source>
        <dbReference type="Proteomes" id="UP000001025"/>
    </source>
</evidence>
<evidence type="ECO:0000256" key="1">
    <source>
        <dbReference type="SAM" id="MobiDB-lite"/>
    </source>
</evidence>
<dbReference type="HOGENOM" id="CLU_2635687_0_0_0"/>
<name>Q7UJJ6_RHOBA</name>
<dbReference type="STRING" id="243090.RB11854"/>
<dbReference type="EnsemblBacteria" id="CAD77262">
    <property type="protein sequence ID" value="CAD77262"/>
    <property type="gene ID" value="RB11854"/>
</dbReference>
<evidence type="ECO:0000313" key="2">
    <source>
        <dbReference type="EMBL" id="CAD77262.1"/>
    </source>
</evidence>
<dbReference type="Pfam" id="PF07628">
    <property type="entry name" value="DUF1589"/>
    <property type="match status" value="1"/>
</dbReference>
<gene>
    <name evidence="2" type="ordered locus">RB11854</name>
</gene>
<feature type="region of interest" description="Disordered" evidence="1">
    <location>
        <begin position="1"/>
        <end position="77"/>
    </location>
</feature>
<reference evidence="2 3" key="1">
    <citation type="journal article" date="2003" name="Proc. Natl. Acad. Sci. U.S.A.">
        <title>Complete genome sequence of the marine planctomycete Pirellula sp. strain 1.</title>
        <authorList>
            <person name="Gloeckner F.O."/>
            <person name="Kube M."/>
            <person name="Bauer M."/>
            <person name="Teeling H."/>
            <person name="Lombardot T."/>
            <person name="Ludwig W."/>
            <person name="Gade D."/>
            <person name="Beck A."/>
            <person name="Borzym K."/>
            <person name="Heitmann K."/>
            <person name="Rabus R."/>
            <person name="Schlesner H."/>
            <person name="Amann R."/>
            <person name="Reinhardt R."/>
        </authorList>
    </citation>
    <scope>NUCLEOTIDE SEQUENCE [LARGE SCALE GENOMIC DNA]</scope>
    <source>
        <strain evidence="3">DSM 10527 / NCIMB 13988 / SH1</strain>
    </source>
</reference>
<accession>Q7UJJ6</accession>
<keyword evidence="3" id="KW-1185">Reference proteome</keyword>
<feature type="compositionally biased region" description="Polar residues" evidence="1">
    <location>
        <begin position="56"/>
        <end position="77"/>
    </location>
</feature>
<proteinExistence type="predicted"/>
<dbReference type="AlphaFoldDB" id="Q7UJJ6"/>
<dbReference type="EMBL" id="BX294154">
    <property type="protein sequence ID" value="CAD77262.1"/>
    <property type="molecule type" value="Genomic_DNA"/>
</dbReference>
<dbReference type="InParanoid" id="Q7UJJ6"/>
<dbReference type="KEGG" id="rba:RB11854"/>
<sequence length="77" mass="8576">MLWNKARRPTTPARPNAVRPITPPGTTWPTTPPSQPAALARPPHRTNSWRIRLRNPNPTRQRGTTLNPGQSPTTPRG</sequence>
<organism evidence="2 3">
    <name type="scientific">Rhodopirellula baltica (strain DSM 10527 / NCIMB 13988 / SH1)</name>
    <dbReference type="NCBI Taxonomy" id="243090"/>
    <lineage>
        <taxon>Bacteria</taxon>
        <taxon>Pseudomonadati</taxon>
        <taxon>Planctomycetota</taxon>
        <taxon>Planctomycetia</taxon>
        <taxon>Pirellulales</taxon>
        <taxon>Pirellulaceae</taxon>
        <taxon>Rhodopirellula</taxon>
    </lineage>
</organism>
<dbReference type="Proteomes" id="UP000001025">
    <property type="component" value="Chromosome"/>
</dbReference>